<protein>
    <submittedName>
        <fullName evidence="3">Response regulator of the LytR/AlgR family</fullName>
    </submittedName>
</protein>
<evidence type="ECO:0000256" key="1">
    <source>
        <dbReference type="SAM" id="Phobius"/>
    </source>
</evidence>
<dbReference type="STRING" id="926556.Echvi_1954"/>
<keyword evidence="1" id="KW-0472">Membrane</keyword>
<keyword evidence="1" id="KW-0812">Transmembrane</keyword>
<dbReference type="PANTHER" id="PTHR37299">
    <property type="entry name" value="TRANSCRIPTIONAL REGULATOR-RELATED"/>
    <property type="match status" value="1"/>
</dbReference>
<dbReference type="GO" id="GO:0003677">
    <property type="term" value="F:DNA binding"/>
    <property type="evidence" value="ECO:0007669"/>
    <property type="project" value="InterPro"/>
</dbReference>
<dbReference type="AlphaFoldDB" id="L0FYU0"/>
<dbReference type="Pfam" id="PF04397">
    <property type="entry name" value="LytTR"/>
    <property type="match status" value="1"/>
</dbReference>
<feature type="transmembrane region" description="Helical" evidence="1">
    <location>
        <begin position="57"/>
        <end position="76"/>
    </location>
</feature>
<feature type="transmembrane region" description="Helical" evidence="1">
    <location>
        <begin position="96"/>
        <end position="119"/>
    </location>
</feature>
<dbReference type="Gene3D" id="2.40.50.1020">
    <property type="entry name" value="LytTr DNA-binding domain"/>
    <property type="match status" value="1"/>
</dbReference>
<dbReference type="InterPro" id="IPR046947">
    <property type="entry name" value="LytR-like"/>
</dbReference>
<keyword evidence="4" id="KW-1185">Reference proteome</keyword>
<accession>L0FYU0</accession>
<proteinExistence type="predicted"/>
<dbReference type="GO" id="GO:0000156">
    <property type="term" value="F:phosphorelay response regulator activity"/>
    <property type="evidence" value="ECO:0007669"/>
    <property type="project" value="InterPro"/>
</dbReference>
<feature type="transmembrane region" description="Helical" evidence="1">
    <location>
        <begin position="131"/>
        <end position="153"/>
    </location>
</feature>
<evidence type="ECO:0000259" key="2">
    <source>
        <dbReference type="PROSITE" id="PS50930"/>
    </source>
</evidence>
<sequence length="280" mass="33232">MDMEGKQSFLGAVEPQGFRPVYNDRYFRWIVAVLAALFISLYGTMEDFLDHFFMPEFYIEFLSSLLIAILLIECIYRVTLQLDKYYDWQERPLIRLGLQLLFGVLMPGIIDFALATLYFRVYGLDIIEDTYYVAYALPLIMAMIFIFNLYYVCHYFFLQLRSFQSPHHGKQTILVQKGTKNIPLPVDQINHIERSNRHNFLITLDGESFLIPQTLEELEDILHPGSFFRVNRQTLVRYEACRHFELAEHGKLHLFTQTPMDNPLVVSQKRAKRFREWMDR</sequence>
<dbReference type="SMART" id="SM00850">
    <property type="entry name" value="LytTR"/>
    <property type="match status" value="1"/>
</dbReference>
<organism evidence="3 4">
    <name type="scientific">Echinicola vietnamensis (strain DSM 17526 / LMG 23754 / KMM 6221)</name>
    <dbReference type="NCBI Taxonomy" id="926556"/>
    <lineage>
        <taxon>Bacteria</taxon>
        <taxon>Pseudomonadati</taxon>
        <taxon>Bacteroidota</taxon>
        <taxon>Cytophagia</taxon>
        <taxon>Cytophagales</taxon>
        <taxon>Cyclobacteriaceae</taxon>
        <taxon>Echinicola</taxon>
    </lineage>
</organism>
<dbReference type="eggNOG" id="COG3279">
    <property type="taxonomic scope" value="Bacteria"/>
</dbReference>
<keyword evidence="1" id="KW-1133">Transmembrane helix</keyword>
<dbReference type="OrthoDB" id="1420878at2"/>
<evidence type="ECO:0000313" key="4">
    <source>
        <dbReference type="Proteomes" id="UP000010796"/>
    </source>
</evidence>
<feature type="transmembrane region" description="Helical" evidence="1">
    <location>
        <begin position="26"/>
        <end position="45"/>
    </location>
</feature>
<dbReference type="InterPro" id="IPR007492">
    <property type="entry name" value="LytTR_DNA-bd_dom"/>
</dbReference>
<dbReference type="PANTHER" id="PTHR37299:SF1">
    <property type="entry name" value="STAGE 0 SPORULATION PROTEIN A HOMOLOG"/>
    <property type="match status" value="1"/>
</dbReference>
<dbReference type="KEGG" id="evi:Echvi_1954"/>
<gene>
    <name evidence="3" type="ordered locus">Echvi_1954</name>
</gene>
<feature type="domain" description="HTH LytTR-type" evidence="2">
    <location>
        <begin position="173"/>
        <end position="280"/>
    </location>
</feature>
<dbReference type="Proteomes" id="UP000010796">
    <property type="component" value="Chromosome"/>
</dbReference>
<dbReference type="HOGENOM" id="CLU_868518_0_0_10"/>
<dbReference type="PROSITE" id="PS50930">
    <property type="entry name" value="HTH_LYTTR"/>
    <property type="match status" value="1"/>
</dbReference>
<name>L0FYU0_ECHVK</name>
<evidence type="ECO:0000313" key="3">
    <source>
        <dbReference type="EMBL" id="AGA78208.1"/>
    </source>
</evidence>
<reference evidence="4" key="1">
    <citation type="submission" date="2012-02" db="EMBL/GenBank/DDBJ databases">
        <title>The complete genome of Echinicola vietnamensis DSM 17526.</title>
        <authorList>
            <person name="Lucas S."/>
            <person name="Copeland A."/>
            <person name="Lapidus A."/>
            <person name="Glavina del Rio T."/>
            <person name="Dalin E."/>
            <person name="Tice H."/>
            <person name="Bruce D."/>
            <person name="Goodwin L."/>
            <person name="Pitluck S."/>
            <person name="Peters L."/>
            <person name="Ovchinnikova G."/>
            <person name="Teshima H."/>
            <person name="Kyrpides N."/>
            <person name="Mavromatis K."/>
            <person name="Ivanova N."/>
            <person name="Brettin T."/>
            <person name="Detter J.C."/>
            <person name="Han C."/>
            <person name="Larimer F."/>
            <person name="Land M."/>
            <person name="Hauser L."/>
            <person name="Markowitz V."/>
            <person name="Cheng J.-F."/>
            <person name="Hugenholtz P."/>
            <person name="Woyke T."/>
            <person name="Wu D."/>
            <person name="Brambilla E."/>
            <person name="Klenk H.-P."/>
            <person name="Eisen J.A."/>
        </authorList>
    </citation>
    <scope>NUCLEOTIDE SEQUENCE [LARGE SCALE GENOMIC DNA]</scope>
    <source>
        <strain evidence="4">DSM 17526 / LMG 23754 / KMM 6221</strain>
    </source>
</reference>
<dbReference type="EMBL" id="CP003346">
    <property type="protein sequence ID" value="AGA78208.1"/>
    <property type="molecule type" value="Genomic_DNA"/>
</dbReference>